<dbReference type="PANTHER" id="PTHR46112">
    <property type="entry name" value="AMINOPEPTIDASE"/>
    <property type="match status" value="1"/>
</dbReference>
<feature type="domain" description="Peptidase M24" evidence="1">
    <location>
        <begin position="100"/>
        <end position="270"/>
    </location>
</feature>
<dbReference type="AlphaFoldDB" id="X1CWV3"/>
<dbReference type="Gene3D" id="3.90.230.10">
    <property type="entry name" value="Creatinase/methionine aminopeptidase superfamily"/>
    <property type="match status" value="1"/>
</dbReference>
<comment type="caution">
    <text evidence="3">The sequence shown here is derived from an EMBL/GenBank/DDBJ whole genome shotgun (WGS) entry which is preliminary data.</text>
</comment>
<name>X1CWV3_9ZZZZ</name>
<dbReference type="Pfam" id="PF01321">
    <property type="entry name" value="Creatinase_N"/>
    <property type="match status" value="1"/>
</dbReference>
<protein>
    <recommendedName>
        <fullName evidence="4">Peptidase M24 domain-containing protein</fullName>
    </recommendedName>
</protein>
<evidence type="ECO:0000259" key="2">
    <source>
        <dbReference type="Pfam" id="PF01321"/>
    </source>
</evidence>
<dbReference type="InterPro" id="IPR050659">
    <property type="entry name" value="Peptidase_M24B"/>
</dbReference>
<reference evidence="3" key="1">
    <citation type="journal article" date="2014" name="Front. Microbiol.">
        <title>High frequency of phylogenetically diverse reductive dehalogenase-homologous genes in deep subseafloor sedimentary metagenomes.</title>
        <authorList>
            <person name="Kawai M."/>
            <person name="Futagami T."/>
            <person name="Toyoda A."/>
            <person name="Takaki Y."/>
            <person name="Nishi S."/>
            <person name="Hori S."/>
            <person name="Arai W."/>
            <person name="Tsubouchi T."/>
            <person name="Morono Y."/>
            <person name="Uchiyama I."/>
            <person name="Ito T."/>
            <person name="Fujiyama A."/>
            <person name="Inagaki F."/>
            <person name="Takami H."/>
        </authorList>
    </citation>
    <scope>NUCLEOTIDE SEQUENCE</scope>
    <source>
        <strain evidence="3">Expedition CK06-06</strain>
    </source>
</reference>
<evidence type="ECO:0000313" key="3">
    <source>
        <dbReference type="EMBL" id="GAH00535.1"/>
    </source>
</evidence>
<dbReference type="EMBL" id="BART01028052">
    <property type="protein sequence ID" value="GAH00535.1"/>
    <property type="molecule type" value="Genomic_DNA"/>
</dbReference>
<dbReference type="InterPro" id="IPR000587">
    <property type="entry name" value="Creatinase_N"/>
</dbReference>
<evidence type="ECO:0000259" key="1">
    <source>
        <dbReference type="Pfam" id="PF00557"/>
    </source>
</evidence>
<proteinExistence type="predicted"/>
<accession>X1CWV3</accession>
<dbReference type="PANTHER" id="PTHR46112:SF3">
    <property type="entry name" value="AMINOPEPTIDASE YPDF"/>
    <property type="match status" value="1"/>
</dbReference>
<dbReference type="InterPro" id="IPR029149">
    <property type="entry name" value="Creatin/AminoP/Spt16_N"/>
</dbReference>
<gene>
    <name evidence="3" type="ORF">S01H4_49574</name>
</gene>
<dbReference type="Gene3D" id="3.40.350.10">
    <property type="entry name" value="Creatinase/prolidase N-terminal domain"/>
    <property type="match status" value="1"/>
</dbReference>
<dbReference type="SUPFAM" id="SSF55920">
    <property type="entry name" value="Creatinase/aminopeptidase"/>
    <property type="match status" value="1"/>
</dbReference>
<dbReference type="InterPro" id="IPR036005">
    <property type="entry name" value="Creatinase/aminopeptidase-like"/>
</dbReference>
<dbReference type="InterPro" id="IPR000994">
    <property type="entry name" value="Pept_M24"/>
</dbReference>
<feature type="domain" description="Creatinase N-terminal" evidence="2">
    <location>
        <begin position="4"/>
        <end position="92"/>
    </location>
</feature>
<dbReference type="Pfam" id="PF00557">
    <property type="entry name" value="Peptidase_M24"/>
    <property type="match status" value="1"/>
</dbReference>
<organism evidence="3">
    <name type="scientific">marine sediment metagenome</name>
    <dbReference type="NCBI Taxonomy" id="412755"/>
    <lineage>
        <taxon>unclassified sequences</taxon>
        <taxon>metagenomes</taxon>
        <taxon>ecological metagenomes</taxon>
    </lineage>
</organism>
<feature type="non-terminal residue" evidence="3">
    <location>
        <position position="273"/>
    </location>
</feature>
<sequence length="273" mass="30443">SAHLIISPGRRILLTDDRYTEQAAAECPDFEVIGHERQPEKKIRELLPSLKIERVGYETQSLTVEQFNKIREDIPEVEWIPDTGIVEELRAVKQPEEIKLLEQAAEIAAAGFDHILNLVRPGARERDIALELEFFMRNNGAEGSAFNIIFVSGAKSSLQHGVPSDKEIEPGDLMILDFGALYRGYRSDITRTLAVNPVSDKQREIYSLVQKAQARGLELIQPGISVGELYEEVQKIIADGGYADYSGRGIGHGVGLEIHESPFIRPDVDAELK</sequence>
<evidence type="ECO:0008006" key="4">
    <source>
        <dbReference type="Google" id="ProtNLM"/>
    </source>
</evidence>
<feature type="non-terminal residue" evidence="3">
    <location>
        <position position="1"/>
    </location>
</feature>